<evidence type="ECO:0000313" key="2">
    <source>
        <dbReference type="EMBL" id="GGY13024.1"/>
    </source>
</evidence>
<dbReference type="RefSeq" id="WP_189532943.1">
    <property type="nucleotide sequence ID" value="NZ_BMYX01000007.1"/>
</dbReference>
<accession>A0A918U9C4</accession>
<dbReference type="InterPro" id="IPR036374">
    <property type="entry name" value="OxRdtase_Mopterin-bd_sf"/>
</dbReference>
<reference evidence="2" key="1">
    <citation type="journal article" date="2014" name="Int. J. Syst. Evol. Microbiol.">
        <title>Complete genome sequence of Corynebacterium casei LMG S-19264T (=DSM 44701T), isolated from a smear-ripened cheese.</title>
        <authorList>
            <consortium name="US DOE Joint Genome Institute (JGI-PGF)"/>
            <person name="Walter F."/>
            <person name="Albersmeier A."/>
            <person name="Kalinowski J."/>
            <person name="Ruckert C."/>
        </authorList>
    </citation>
    <scope>NUCLEOTIDE SEQUENCE</scope>
    <source>
        <strain evidence="2">KCTC 32182</strain>
    </source>
</reference>
<dbReference type="InterPro" id="IPR000572">
    <property type="entry name" value="OxRdtase_Mopterin-bd_dom"/>
</dbReference>
<keyword evidence="3" id="KW-1185">Reference proteome</keyword>
<dbReference type="AlphaFoldDB" id="A0A918U9C4"/>
<feature type="domain" description="Oxidoreductase molybdopterin-binding" evidence="1">
    <location>
        <begin position="50"/>
        <end position="127"/>
    </location>
</feature>
<name>A0A918U9C4_9NEIS</name>
<sequence length="154" mass="17576">MDLLRRSLLVAAFCLPLSVSAFTVKLIPSVTGHILLDERNARALGVATITTATQWTAAAHRWSGLPLSTLLDRYGRMARHVRVRALNDYEVSIPAEEIRRYAPVLATQMDSRPIAVRDKGPVILVWPFDRYEAVNQRQRYHDWAVWHVSEIVFQ</sequence>
<dbReference type="Pfam" id="PF00174">
    <property type="entry name" value="Oxidored_molyb"/>
    <property type="match status" value="1"/>
</dbReference>
<dbReference type="Gene3D" id="3.90.420.10">
    <property type="entry name" value="Oxidoreductase, molybdopterin-binding domain"/>
    <property type="match status" value="1"/>
</dbReference>
<gene>
    <name evidence="2" type="ORF">GCM10011289_15260</name>
</gene>
<comment type="caution">
    <text evidence="2">The sequence shown here is derived from an EMBL/GenBank/DDBJ whole genome shotgun (WGS) entry which is preliminary data.</text>
</comment>
<evidence type="ECO:0000259" key="1">
    <source>
        <dbReference type="Pfam" id="PF00174"/>
    </source>
</evidence>
<organism evidence="2 3">
    <name type="scientific">Paludibacterium paludis</name>
    <dbReference type="NCBI Taxonomy" id="1225769"/>
    <lineage>
        <taxon>Bacteria</taxon>
        <taxon>Pseudomonadati</taxon>
        <taxon>Pseudomonadota</taxon>
        <taxon>Betaproteobacteria</taxon>
        <taxon>Neisseriales</taxon>
        <taxon>Chromobacteriaceae</taxon>
        <taxon>Paludibacterium</taxon>
    </lineage>
</organism>
<proteinExistence type="predicted"/>
<dbReference type="EMBL" id="BMYX01000007">
    <property type="protein sequence ID" value="GGY13024.1"/>
    <property type="molecule type" value="Genomic_DNA"/>
</dbReference>
<dbReference type="SUPFAM" id="SSF56524">
    <property type="entry name" value="Oxidoreductase molybdopterin-binding domain"/>
    <property type="match status" value="1"/>
</dbReference>
<dbReference type="Proteomes" id="UP000645257">
    <property type="component" value="Unassembled WGS sequence"/>
</dbReference>
<protein>
    <recommendedName>
        <fullName evidence="1">Oxidoreductase molybdopterin-binding domain-containing protein</fullName>
    </recommendedName>
</protein>
<reference evidence="2" key="2">
    <citation type="submission" date="2020-09" db="EMBL/GenBank/DDBJ databases">
        <authorList>
            <person name="Sun Q."/>
            <person name="Kim S."/>
        </authorList>
    </citation>
    <scope>NUCLEOTIDE SEQUENCE</scope>
    <source>
        <strain evidence="2">KCTC 32182</strain>
    </source>
</reference>
<evidence type="ECO:0000313" key="3">
    <source>
        <dbReference type="Proteomes" id="UP000645257"/>
    </source>
</evidence>